<accession>A0A380NMU3</accession>
<evidence type="ECO:0000313" key="9">
    <source>
        <dbReference type="EMBL" id="SUP45011.1"/>
    </source>
</evidence>
<evidence type="ECO:0000256" key="7">
    <source>
        <dbReference type="SAM" id="MobiDB-lite"/>
    </source>
</evidence>
<evidence type="ECO:0000313" key="10">
    <source>
        <dbReference type="Proteomes" id="UP000255367"/>
    </source>
</evidence>
<dbReference type="PANTHER" id="PTHR34138">
    <property type="entry name" value="CELL SHAPE-DETERMINING PROTEIN MREC"/>
    <property type="match status" value="1"/>
</dbReference>
<dbReference type="PIRSF" id="PIRSF038471">
    <property type="entry name" value="MreC"/>
    <property type="match status" value="1"/>
</dbReference>
<organism evidence="9 10">
    <name type="scientific">Veillonella criceti</name>
    <dbReference type="NCBI Taxonomy" id="103891"/>
    <lineage>
        <taxon>Bacteria</taxon>
        <taxon>Bacillati</taxon>
        <taxon>Bacillota</taxon>
        <taxon>Negativicutes</taxon>
        <taxon>Veillonellales</taxon>
        <taxon>Veillonellaceae</taxon>
        <taxon>Veillonella</taxon>
    </lineage>
</organism>
<evidence type="ECO:0000259" key="8">
    <source>
        <dbReference type="Pfam" id="PF04085"/>
    </source>
</evidence>
<comment type="function">
    <text evidence="5">Involved in formation and maintenance of cell shape.</text>
</comment>
<evidence type="ECO:0000256" key="3">
    <source>
        <dbReference type="ARBA" id="ARBA00022960"/>
    </source>
</evidence>
<dbReference type="PANTHER" id="PTHR34138:SF1">
    <property type="entry name" value="CELL SHAPE-DETERMINING PROTEIN MREC"/>
    <property type="match status" value="1"/>
</dbReference>
<dbReference type="GO" id="GO:0005886">
    <property type="term" value="C:plasma membrane"/>
    <property type="evidence" value="ECO:0007669"/>
    <property type="project" value="TreeGrafter"/>
</dbReference>
<evidence type="ECO:0000256" key="1">
    <source>
        <dbReference type="ARBA" id="ARBA00009369"/>
    </source>
</evidence>
<dbReference type="InterPro" id="IPR055342">
    <property type="entry name" value="MreC_beta-barrel_core"/>
</dbReference>
<protein>
    <recommendedName>
        <fullName evidence="2 5">Cell shape-determining protein MreC</fullName>
    </recommendedName>
    <alternativeName>
        <fullName evidence="4 5">Cell shape protein MreC</fullName>
    </alternativeName>
</protein>
<dbReference type="InterPro" id="IPR042175">
    <property type="entry name" value="Cell/Rod_MreC_2"/>
</dbReference>
<keyword evidence="6" id="KW-0175">Coiled coil</keyword>
<feature type="coiled-coil region" evidence="6">
    <location>
        <begin position="67"/>
        <end position="97"/>
    </location>
</feature>
<dbReference type="NCBIfam" id="TIGR00219">
    <property type="entry name" value="mreC"/>
    <property type="match status" value="1"/>
</dbReference>
<reference evidence="9 10" key="1">
    <citation type="submission" date="2018-06" db="EMBL/GenBank/DDBJ databases">
        <authorList>
            <consortium name="Pathogen Informatics"/>
            <person name="Doyle S."/>
        </authorList>
    </citation>
    <scope>NUCLEOTIDE SEQUENCE [LARGE SCALE GENOMIC DNA]</scope>
    <source>
        <strain evidence="9 10">NCTC12020</strain>
    </source>
</reference>
<dbReference type="InterPro" id="IPR007221">
    <property type="entry name" value="MreC"/>
</dbReference>
<dbReference type="Gene3D" id="2.40.10.350">
    <property type="entry name" value="Rod shape-determining protein MreC, domain 2"/>
    <property type="match status" value="1"/>
</dbReference>
<name>A0A380NMU3_9FIRM</name>
<evidence type="ECO:0000256" key="2">
    <source>
        <dbReference type="ARBA" id="ARBA00013855"/>
    </source>
</evidence>
<proteinExistence type="inferred from homology"/>
<dbReference type="InterPro" id="IPR042177">
    <property type="entry name" value="Cell/Rod_1"/>
</dbReference>
<gene>
    <name evidence="9" type="ORF">NCTC12020_01950</name>
</gene>
<dbReference type="EMBL" id="UHIO01000001">
    <property type="protein sequence ID" value="SUP45011.1"/>
    <property type="molecule type" value="Genomic_DNA"/>
</dbReference>
<dbReference type="RefSeq" id="WP_115311007.1">
    <property type="nucleotide sequence ID" value="NZ_UHIO01000001.1"/>
</dbReference>
<dbReference type="GO" id="GO:0008360">
    <property type="term" value="P:regulation of cell shape"/>
    <property type="evidence" value="ECO:0007669"/>
    <property type="project" value="UniProtKB-KW"/>
</dbReference>
<keyword evidence="10" id="KW-1185">Reference proteome</keyword>
<sequence length="305" mass="33353">MFSSERRLIAIVGLCCVFLALLGYAWKQRTSIPYVTVPFERITTPFTYGASRFLGAIHTGISVIDTAINGTKEMDAIREENAQLEQKMTNYDEVVAENMRLRQLLSFQNSHPQFDMMAAAVVTRDVGTWTNTFTIDRGSEDGIEPNMAVVIPGGVVGFISDVYTHSARVQTILDPRTAIGVIVQRPESRVASIVKGNGSNPDEPLLVNVARDGDVLTGDTLITSGYGGIYPKGLLVGHVARIDNDSEGFVKNAVVQLSADLRNVEEVFVILRSREGELDKPSLTPKLVPQTQRDQVEGVKGATKQ</sequence>
<dbReference type="Pfam" id="PF04085">
    <property type="entry name" value="MreC"/>
    <property type="match status" value="1"/>
</dbReference>
<keyword evidence="3 5" id="KW-0133">Cell shape</keyword>
<dbReference type="OrthoDB" id="9792313at2"/>
<feature type="domain" description="Rod shape-determining protein MreC beta-barrel core" evidence="8">
    <location>
        <begin position="121"/>
        <end position="270"/>
    </location>
</feature>
<comment type="similarity">
    <text evidence="1 5">Belongs to the MreC family.</text>
</comment>
<feature type="region of interest" description="Disordered" evidence="7">
    <location>
        <begin position="279"/>
        <end position="305"/>
    </location>
</feature>
<evidence type="ECO:0000256" key="4">
    <source>
        <dbReference type="ARBA" id="ARBA00032089"/>
    </source>
</evidence>
<dbReference type="AlphaFoldDB" id="A0A380NMU3"/>
<evidence type="ECO:0000256" key="5">
    <source>
        <dbReference type="PIRNR" id="PIRNR038471"/>
    </source>
</evidence>
<dbReference type="Proteomes" id="UP000255367">
    <property type="component" value="Unassembled WGS sequence"/>
</dbReference>
<dbReference type="Gene3D" id="2.40.10.340">
    <property type="entry name" value="Rod shape-determining protein MreC, domain 1"/>
    <property type="match status" value="1"/>
</dbReference>
<evidence type="ECO:0000256" key="6">
    <source>
        <dbReference type="SAM" id="Coils"/>
    </source>
</evidence>